<keyword evidence="7" id="KW-1133">Transmembrane helix</keyword>
<dbReference type="InterPro" id="IPR050943">
    <property type="entry name" value="Glycosyltr_29_Sialyltrsf"/>
</dbReference>
<feature type="coiled-coil region" evidence="11">
    <location>
        <begin position="69"/>
        <end position="110"/>
    </location>
</feature>
<keyword evidence="10" id="KW-0325">Glycoprotein</keyword>
<evidence type="ECO:0000256" key="11">
    <source>
        <dbReference type="SAM" id="Coils"/>
    </source>
</evidence>
<organism evidence="12">
    <name type="scientific">Tetraselmis sp. GSL018</name>
    <dbReference type="NCBI Taxonomy" id="582737"/>
    <lineage>
        <taxon>Eukaryota</taxon>
        <taxon>Viridiplantae</taxon>
        <taxon>Chlorophyta</taxon>
        <taxon>core chlorophytes</taxon>
        <taxon>Chlorodendrophyceae</taxon>
        <taxon>Chlorodendrales</taxon>
        <taxon>Chlorodendraceae</taxon>
        <taxon>Tetraselmis</taxon>
    </lineage>
</organism>
<dbReference type="Gene3D" id="3.90.1480.20">
    <property type="entry name" value="Glycosyl transferase family 29"/>
    <property type="match status" value="1"/>
</dbReference>
<accession>A0A061S5H8</accession>
<keyword evidence="6" id="KW-0735">Signal-anchor</keyword>
<proteinExistence type="inferred from homology"/>
<dbReference type="PANTHER" id="PTHR11987:SF36">
    <property type="entry name" value="SIA-ALPHA-2,3-GAL-BETA-1,4-GLCNAC-R:ALPHA 2,8-SIALYLTRANSFERASE"/>
    <property type="match status" value="1"/>
</dbReference>
<gene>
    <name evidence="12" type="ORF">TSPGSL018_16008</name>
</gene>
<dbReference type="InterPro" id="IPR038578">
    <property type="entry name" value="GT29-like_sf"/>
</dbReference>
<keyword evidence="3 12" id="KW-0328">Glycosyltransferase</keyword>
<evidence type="ECO:0000256" key="5">
    <source>
        <dbReference type="ARBA" id="ARBA00022692"/>
    </source>
</evidence>
<dbReference type="InterPro" id="IPR001675">
    <property type="entry name" value="Glyco_trans_29"/>
</dbReference>
<reference evidence="12" key="1">
    <citation type="submission" date="2014-05" db="EMBL/GenBank/DDBJ databases">
        <title>The transcriptome of the halophilic microalga Tetraselmis sp. GSL018 isolated from the Great Salt Lake, Utah.</title>
        <authorList>
            <person name="Jinkerson R.E."/>
            <person name="D'Adamo S."/>
            <person name="Posewitz M.C."/>
        </authorList>
    </citation>
    <scope>NUCLEOTIDE SEQUENCE</scope>
    <source>
        <strain evidence="12">GSL018</strain>
    </source>
</reference>
<dbReference type="EMBL" id="GBEZ01007346">
    <property type="protein sequence ID" value="JAC78110.1"/>
    <property type="molecule type" value="Transcribed_RNA"/>
</dbReference>
<comment type="similarity">
    <text evidence="2">Belongs to the glycosyltransferase 29 family.</text>
</comment>
<evidence type="ECO:0000256" key="6">
    <source>
        <dbReference type="ARBA" id="ARBA00022968"/>
    </source>
</evidence>
<keyword evidence="5" id="KW-0812">Transmembrane</keyword>
<evidence type="ECO:0000256" key="2">
    <source>
        <dbReference type="ARBA" id="ARBA00006003"/>
    </source>
</evidence>
<dbReference type="GO" id="GO:0000139">
    <property type="term" value="C:Golgi membrane"/>
    <property type="evidence" value="ECO:0007669"/>
    <property type="project" value="UniProtKB-SubCell"/>
</dbReference>
<comment type="subcellular location">
    <subcellularLocation>
        <location evidence="1">Golgi apparatus membrane</location>
        <topology evidence="1">Single-pass type II membrane protein</topology>
    </subcellularLocation>
</comment>
<keyword evidence="11" id="KW-0175">Coiled coil</keyword>
<protein>
    <submittedName>
        <fullName evidence="12">Cmp-n-acetylneuraminate-beta-galactosamide-alpha--sialyltransferase 1 isoform x1</fullName>
    </submittedName>
</protein>
<evidence type="ECO:0000256" key="1">
    <source>
        <dbReference type="ARBA" id="ARBA00004323"/>
    </source>
</evidence>
<evidence type="ECO:0000256" key="9">
    <source>
        <dbReference type="ARBA" id="ARBA00023136"/>
    </source>
</evidence>
<dbReference type="Pfam" id="PF00777">
    <property type="entry name" value="Glyco_transf_29"/>
    <property type="match status" value="1"/>
</dbReference>
<evidence type="ECO:0000256" key="4">
    <source>
        <dbReference type="ARBA" id="ARBA00022679"/>
    </source>
</evidence>
<keyword evidence="8" id="KW-0333">Golgi apparatus</keyword>
<name>A0A061S5H8_9CHLO</name>
<keyword evidence="4 12" id="KW-0808">Transferase</keyword>
<evidence type="ECO:0000256" key="8">
    <source>
        <dbReference type="ARBA" id="ARBA00023034"/>
    </source>
</evidence>
<dbReference type="AlphaFoldDB" id="A0A061S5H8"/>
<evidence type="ECO:0000256" key="7">
    <source>
        <dbReference type="ARBA" id="ARBA00022989"/>
    </source>
</evidence>
<dbReference type="PANTHER" id="PTHR11987">
    <property type="entry name" value="ALPHA-2,8-SIALYLTRANSFERASE"/>
    <property type="match status" value="1"/>
</dbReference>
<keyword evidence="9" id="KW-0472">Membrane</keyword>
<evidence type="ECO:0000256" key="3">
    <source>
        <dbReference type="ARBA" id="ARBA00022676"/>
    </source>
</evidence>
<sequence length="519" mass="58292">MAVNRQGGASTGSTGGNTVITLVIGALIGILLDEAFLRSGYHPVSLSLDPALLKSAVGNDPELEAVLRLNELRQDNAEQQKALQEARRHFETLEKRYNDLEQDFHAAINMKRPMADDAPRLPLTPDCILAVRAARQRACPCDTNLCPIFYTGDTCEYPADDLPQCLATWRPPFQNPDGPDFHMWTLNQQMITAKNMHTLNLGSFDDAEDVVVELTKNVMELLPAKEVLDPVTYKSCAVVGSSDNLLRQFLGDEINDHDVIIRFNGATTKGYEKHVGRLTNIRFVTNSWLGFREFSQETLIYLDPFSGDPLYGCDRMTECTNASSTVSKYIEELKLFRQLRVTQLHPKVVRWLSKPYVQNGRYRKLSSGFQVAMLMSHICESVDLYGFAGTEPRKYFDHEAVQDQFLGAVSKWSQEVKDGKPVSYPFTEQRFRHRSLLQTHAALTNARHLLSKKKGGGKPKAAAPAMIKVEEDPDLVWERQCQEKMVIKGLITVHGVHVELLPNKKIPIAAQQALGQKPK</sequence>
<evidence type="ECO:0000313" key="12">
    <source>
        <dbReference type="EMBL" id="JAC78110.1"/>
    </source>
</evidence>
<dbReference type="GO" id="GO:0008373">
    <property type="term" value="F:sialyltransferase activity"/>
    <property type="evidence" value="ECO:0007669"/>
    <property type="project" value="InterPro"/>
</dbReference>
<evidence type="ECO:0000256" key="10">
    <source>
        <dbReference type="ARBA" id="ARBA00023180"/>
    </source>
</evidence>